<feature type="non-terminal residue" evidence="6">
    <location>
        <position position="1"/>
    </location>
</feature>
<dbReference type="CDD" id="cd08038">
    <property type="entry name" value="LARP_2"/>
    <property type="match status" value="1"/>
</dbReference>
<evidence type="ECO:0000259" key="5">
    <source>
        <dbReference type="PROSITE" id="PS50961"/>
    </source>
</evidence>
<dbReference type="Gene3D" id="1.10.10.10">
    <property type="entry name" value="Winged helix-like DNA-binding domain superfamily/Winged helix DNA-binding domain"/>
    <property type="match status" value="1"/>
</dbReference>
<feature type="region of interest" description="Disordered" evidence="4">
    <location>
        <begin position="121"/>
        <end position="368"/>
    </location>
</feature>
<evidence type="ECO:0000256" key="3">
    <source>
        <dbReference type="PROSITE-ProRule" id="PRU00332"/>
    </source>
</evidence>
<feature type="compositionally biased region" description="Pro residues" evidence="4">
    <location>
        <begin position="133"/>
        <end position="142"/>
    </location>
</feature>
<evidence type="ECO:0000313" key="6">
    <source>
        <dbReference type="EMBL" id="TKC38246.1"/>
    </source>
</evidence>
<dbReference type="SUPFAM" id="SSF46785">
    <property type="entry name" value="Winged helix' DNA-binding domain"/>
    <property type="match status" value="1"/>
</dbReference>
<feature type="compositionally biased region" description="Basic and acidic residues" evidence="4">
    <location>
        <begin position="70"/>
        <end position="84"/>
    </location>
</feature>
<dbReference type="Pfam" id="PF05383">
    <property type="entry name" value="La"/>
    <property type="match status" value="1"/>
</dbReference>
<evidence type="ECO:0000256" key="1">
    <source>
        <dbReference type="ARBA" id="ARBA00022884"/>
    </source>
</evidence>
<gene>
    <name evidence="6" type="ORF">EI555_001539</name>
</gene>
<comment type="similarity">
    <text evidence="2">Belongs to the LARP family.</text>
</comment>
<organism evidence="6 7">
    <name type="scientific">Monodon monoceros</name>
    <name type="common">Narwhal</name>
    <name type="synonym">Ceratodon monodon</name>
    <dbReference type="NCBI Taxonomy" id="40151"/>
    <lineage>
        <taxon>Eukaryota</taxon>
        <taxon>Metazoa</taxon>
        <taxon>Chordata</taxon>
        <taxon>Craniata</taxon>
        <taxon>Vertebrata</taxon>
        <taxon>Euteleostomi</taxon>
        <taxon>Mammalia</taxon>
        <taxon>Eutheria</taxon>
        <taxon>Laurasiatheria</taxon>
        <taxon>Artiodactyla</taxon>
        <taxon>Whippomorpha</taxon>
        <taxon>Cetacea</taxon>
        <taxon>Odontoceti</taxon>
        <taxon>Monodontidae</taxon>
        <taxon>Monodon</taxon>
    </lineage>
</organism>
<feature type="compositionally biased region" description="Polar residues" evidence="4">
    <location>
        <begin position="229"/>
        <end position="254"/>
    </location>
</feature>
<evidence type="ECO:0000313" key="7">
    <source>
        <dbReference type="Proteomes" id="UP000308365"/>
    </source>
</evidence>
<feature type="compositionally biased region" description="Low complexity" evidence="4">
    <location>
        <begin position="202"/>
        <end position="213"/>
    </location>
</feature>
<dbReference type="PROSITE" id="PS50961">
    <property type="entry name" value="HTH_LA"/>
    <property type="match status" value="1"/>
</dbReference>
<feature type="compositionally biased region" description="Pro residues" evidence="4">
    <location>
        <begin position="163"/>
        <end position="175"/>
    </location>
</feature>
<evidence type="ECO:0000256" key="4">
    <source>
        <dbReference type="SAM" id="MobiDB-lite"/>
    </source>
</evidence>
<dbReference type="GO" id="GO:0003723">
    <property type="term" value="F:RNA binding"/>
    <property type="evidence" value="ECO:0007669"/>
    <property type="project" value="UniProtKB-UniRule"/>
</dbReference>
<dbReference type="EMBL" id="RWIC01001029">
    <property type="protein sequence ID" value="TKC38246.1"/>
    <property type="molecule type" value="Genomic_DNA"/>
</dbReference>
<feature type="region of interest" description="Disordered" evidence="4">
    <location>
        <begin position="1"/>
        <end position="103"/>
    </location>
</feature>
<sequence>AGASQCPGGETGSRAPWPRAAPGWGGWGRGTMSARARVPAAHPREERPAVPAERELLSAAASRQAGKLPPPEREGKEAAREERNALATRTGARGEPLPAPVLGHSVPQAAVSVKPLALHLAHKARGPGGPFGWEPPPPLPRDPPAEDARQEEAAAAGSEEKLPPSPSPPPLPPPLPRKENPWTKKPPQHLSPAGTGPPPLPLLETLEAELSSPQIIKAGKLKTKKSNKASDFSDMSNWPTPSELVNTECQSVISLGNKKPQNRKEREDKVEKRSNSESKESRETKLDGPGENVSEDEAQSSNQRKKANKHKWVPLHLDDVRPDSQERPGSRNSSRCQPEANKSHNNRRNDTRSWRREREKRDDQDEVSSVRMNFDYSYGYQEHGERTGQPFQTELNTSMMYYYDDGTGVQVYPVEEALLKEYIKRQIEYYFSIENLERDFFLRRKMDEQGFLPISLIAGFHRVQALTTNLNLILEALKDSTEVEIVDEKMRKKIEPEKWPIPGPPPRSVPQTDFSQLIDCPEFVPGQTFGSHTESAPNSPRIGSPLSPKKNTETSNLQAMSRGLSASLPDLDSEPWIEVKKRHCPSPVKLKESPSLPEEASNQPYLPDEQEQEELDFLFDEEMEQIEGQKNTFTDWSDNDSDYEIDDQDLNKILIVTQTPPYMRKHPGGDRTGKHISRAKITSELAKVINDGLYYYEQDLWMEEDENKHTAVKVKIIRRPFLIRRNKI</sequence>
<dbReference type="GO" id="GO:0045727">
    <property type="term" value="P:positive regulation of translation"/>
    <property type="evidence" value="ECO:0007669"/>
    <property type="project" value="TreeGrafter"/>
</dbReference>
<keyword evidence="1 3" id="KW-0694">RNA-binding</keyword>
<dbReference type="InterPro" id="IPR045180">
    <property type="entry name" value="La_dom_prot"/>
</dbReference>
<feature type="region of interest" description="Disordered" evidence="4">
    <location>
        <begin position="525"/>
        <end position="556"/>
    </location>
</feature>
<dbReference type="AlphaFoldDB" id="A0A4U1EQL3"/>
<accession>A0A4U1EQL3</accession>
<feature type="compositionally biased region" description="Basic residues" evidence="4">
    <location>
        <begin position="303"/>
        <end position="313"/>
    </location>
</feature>
<dbReference type="Proteomes" id="UP000308365">
    <property type="component" value="Unassembled WGS sequence"/>
</dbReference>
<dbReference type="PANTHER" id="PTHR22792">
    <property type="entry name" value="LUPUS LA PROTEIN-RELATED"/>
    <property type="match status" value="1"/>
</dbReference>
<comment type="caution">
    <text evidence="6">The sequence shown here is derived from an EMBL/GenBank/DDBJ whole genome shotgun (WGS) entry which is preliminary data.</text>
</comment>
<dbReference type="InterPro" id="IPR006630">
    <property type="entry name" value="La_HTH"/>
</dbReference>
<dbReference type="GO" id="GO:0010494">
    <property type="term" value="C:cytoplasmic stress granule"/>
    <property type="evidence" value="ECO:0007669"/>
    <property type="project" value="TreeGrafter"/>
</dbReference>
<evidence type="ECO:0000256" key="2">
    <source>
        <dbReference type="ARBA" id="ARBA00061352"/>
    </source>
</evidence>
<feature type="compositionally biased region" description="Basic and acidic residues" evidence="4">
    <location>
        <begin position="42"/>
        <end position="56"/>
    </location>
</feature>
<dbReference type="SMART" id="SM00715">
    <property type="entry name" value="LA"/>
    <property type="match status" value="1"/>
</dbReference>
<feature type="compositionally biased region" description="Polar residues" evidence="4">
    <location>
        <begin position="528"/>
        <end position="538"/>
    </location>
</feature>
<dbReference type="FunFam" id="1.10.10.10:FF:000131">
    <property type="entry name" value="la-related protein 1B isoform X2"/>
    <property type="match status" value="1"/>
</dbReference>
<dbReference type="InterPro" id="IPR036390">
    <property type="entry name" value="WH_DNA-bd_sf"/>
</dbReference>
<dbReference type="GO" id="GO:0005829">
    <property type="term" value="C:cytosol"/>
    <property type="evidence" value="ECO:0007669"/>
    <property type="project" value="TreeGrafter"/>
</dbReference>
<feature type="compositionally biased region" description="Basic and acidic residues" evidence="4">
    <location>
        <begin position="143"/>
        <end position="162"/>
    </location>
</feature>
<feature type="compositionally biased region" description="Basic and acidic residues" evidence="4">
    <location>
        <begin position="316"/>
        <end position="329"/>
    </location>
</feature>
<name>A0A4U1EQL3_MONMO</name>
<feature type="domain" description="HTH La-type RNA-binding" evidence="5">
    <location>
        <begin position="413"/>
        <end position="503"/>
    </location>
</feature>
<reference evidence="7" key="1">
    <citation type="journal article" date="2019" name="IScience">
        <title>Narwhal Genome Reveals Long-Term Low Genetic Diversity despite Current Large Abundance Size.</title>
        <authorList>
            <person name="Westbury M.V."/>
            <person name="Petersen B."/>
            <person name="Garde E."/>
            <person name="Heide-Jorgensen M.P."/>
            <person name="Lorenzen E.D."/>
        </authorList>
    </citation>
    <scope>NUCLEOTIDE SEQUENCE [LARGE SCALE GENOMIC DNA]</scope>
</reference>
<dbReference type="InterPro" id="IPR036388">
    <property type="entry name" value="WH-like_DNA-bd_sf"/>
</dbReference>
<proteinExistence type="inferred from homology"/>
<protein>
    <recommendedName>
        <fullName evidence="5">HTH La-type RNA-binding domain-containing protein</fullName>
    </recommendedName>
</protein>
<feature type="compositionally biased region" description="Basic and acidic residues" evidence="4">
    <location>
        <begin position="262"/>
        <end position="288"/>
    </location>
</feature>
<feature type="region of interest" description="Disordered" evidence="4">
    <location>
        <begin position="585"/>
        <end position="608"/>
    </location>
</feature>
<dbReference type="PANTHER" id="PTHR22792:SF50">
    <property type="entry name" value="LA-RELATED PROTEIN 1B"/>
    <property type="match status" value="1"/>
</dbReference>
<feature type="compositionally biased region" description="Basic and acidic residues" evidence="4">
    <location>
        <begin position="347"/>
        <end position="363"/>
    </location>
</feature>